<keyword evidence="1" id="KW-1133">Transmembrane helix</keyword>
<organism evidence="2 3">
    <name type="scientific">Caerostris extrusa</name>
    <name type="common">Bark spider</name>
    <name type="synonym">Caerostris bankana</name>
    <dbReference type="NCBI Taxonomy" id="172846"/>
    <lineage>
        <taxon>Eukaryota</taxon>
        <taxon>Metazoa</taxon>
        <taxon>Ecdysozoa</taxon>
        <taxon>Arthropoda</taxon>
        <taxon>Chelicerata</taxon>
        <taxon>Arachnida</taxon>
        <taxon>Araneae</taxon>
        <taxon>Araneomorphae</taxon>
        <taxon>Entelegynae</taxon>
        <taxon>Araneoidea</taxon>
        <taxon>Araneidae</taxon>
        <taxon>Caerostris</taxon>
    </lineage>
</organism>
<evidence type="ECO:0000313" key="2">
    <source>
        <dbReference type="EMBL" id="GIY77632.1"/>
    </source>
</evidence>
<gene>
    <name evidence="2" type="ORF">CEXT_80321</name>
</gene>
<keyword evidence="1" id="KW-0472">Membrane</keyword>
<proteinExistence type="predicted"/>
<evidence type="ECO:0000256" key="1">
    <source>
        <dbReference type="SAM" id="Phobius"/>
    </source>
</evidence>
<accession>A0AAV4W4G9</accession>
<dbReference type="Proteomes" id="UP001054945">
    <property type="component" value="Unassembled WGS sequence"/>
</dbReference>
<keyword evidence="3" id="KW-1185">Reference proteome</keyword>
<dbReference type="AlphaFoldDB" id="A0AAV4W4G9"/>
<sequence length="81" mass="9323">MLGAIKETRFPLLSPFQLGQFSAVLLHLLLPLLLLFFSLLCSLFSCVIIFVYLPENEECLKGEEINKYKRVTLWKSSRTCV</sequence>
<dbReference type="EMBL" id="BPLR01015656">
    <property type="protein sequence ID" value="GIY77632.1"/>
    <property type="molecule type" value="Genomic_DNA"/>
</dbReference>
<reference evidence="2 3" key="1">
    <citation type="submission" date="2021-06" db="EMBL/GenBank/DDBJ databases">
        <title>Caerostris extrusa draft genome.</title>
        <authorList>
            <person name="Kono N."/>
            <person name="Arakawa K."/>
        </authorList>
    </citation>
    <scope>NUCLEOTIDE SEQUENCE [LARGE SCALE GENOMIC DNA]</scope>
</reference>
<evidence type="ECO:0000313" key="3">
    <source>
        <dbReference type="Proteomes" id="UP001054945"/>
    </source>
</evidence>
<protein>
    <recommendedName>
        <fullName evidence="4">ATP synthase F0 subunit 8</fullName>
    </recommendedName>
</protein>
<comment type="caution">
    <text evidence="2">The sequence shown here is derived from an EMBL/GenBank/DDBJ whole genome shotgun (WGS) entry which is preliminary data.</text>
</comment>
<keyword evidence="1" id="KW-0812">Transmembrane</keyword>
<feature type="transmembrane region" description="Helical" evidence="1">
    <location>
        <begin position="20"/>
        <end position="53"/>
    </location>
</feature>
<evidence type="ECO:0008006" key="4">
    <source>
        <dbReference type="Google" id="ProtNLM"/>
    </source>
</evidence>
<name>A0AAV4W4G9_CAEEX</name>